<dbReference type="Proteomes" id="UP000018198">
    <property type="component" value="Unassembled WGS sequence"/>
</dbReference>
<evidence type="ECO:0000256" key="1">
    <source>
        <dbReference type="SAM" id="MobiDB-lite"/>
    </source>
</evidence>
<dbReference type="Gene3D" id="2.40.10.10">
    <property type="entry name" value="Trypsin-like serine proteases"/>
    <property type="match status" value="2"/>
</dbReference>
<comment type="caution">
    <text evidence="2">The sequence shown here is derived from an EMBL/GenBank/DDBJ whole genome shotgun (WGS) entry which is preliminary data.</text>
</comment>
<dbReference type="SUPFAM" id="SSF50494">
    <property type="entry name" value="Trypsin-like serine proteases"/>
    <property type="match status" value="1"/>
</dbReference>
<proteinExistence type="predicted"/>
<protein>
    <submittedName>
        <fullName evidence="2">Peptidase S1 and S6, chymotrypsin/Hap</fullName>
    </submittedName>
</protein>
<reference evidence="2 3" key="2">
    <citation type="submission" date="2013-09" db="EMBL/GenBank/DDBJ databases">
        <title>Whole genome comparison of six Crocosphaera watsonii strains with differing phenotypes.</title>
        <authorList>
            <person name="Bench S.R."/>
            <person name="Heller P."/>
            <person name="Frank I."/>
            <person name="Arciniega M."/>
            <person name="Shilova I.N."/>
            <person name="Zehr J.P."/>
        </authorList>
    </citation>
    <scope>NUCLEOTIDE SEQUENCE [LARGE SCALE GENOMIC DNA]</scope>
    <source>
        <strain evidence="2 3">WH 0401</strain>
    </source>
</reference>
<gene>
    <name evidence="2" type="ORF">CWATWH0401_4113</name>
</gene>
<dbReference type="PANTHER" id="PTHR43019">
    <property type="entry name" value="SERINE ENDOPROTEASE DEGS"/>
    <property type="match status" value="1"/>
</dbReference>
<dbReference type="AlphaFoldDB" id="T2JFS8"/>
<sequence length="277" mass="30909">MAGSVTQWLLPVFSNEFNIECEETTTPKDNLPSDSDNSPQQEPPIEKNSQDEKIKAYARSITVKVFSGDNSGSGVLIKRENNVYQVVTNDHVLIFGRQNQSYKVETPDGQVYPAEVVKLNLGKYDLGVLQFVSEQYYKTASLSPINIPEIGEKVYAVGFSYEADSSVDDGFVFTTGKVDMISDLSFRGGYRIGYSNEVEKGMSGGALLNEEMQVIGLNGRHKYPLWGNPYIFEDGTVASVEKKEEMSKSSWAIPIQTFLNFAPEYISEKNTNISEFH</sequence>
<evidence type="ECO:0000313" key="2">
    <source>
        <dbReference type="EMBL" id="CCQ63312.1"/>
    </source>
</evidence>
<dbReference type="InterPro" id="IPR009003">
    <property type="entry name" value="Peptidase_S1_PA"/>
</dbReference>
<dbReference type="Pfam" id="PF13365">
    <property type="entry name" value="Trypsin_2"/>
    <property type="match status" value="1"/>
</dbReference>
<organism evidence="2 3">
    <name type="scientific">Crocosphaera watsonii WH 0401</name>
    <dbReference type="NCBI Taxonomy" id="555881"/>
    <lineage>
        <taxon>Bacteria</taxon>
        <taxon>Bacillati</taxon>
        <taxon>Cyanobacteriota</taxon>
        <taxon>Cyanophyceae</taxon>
        <taxon>Oscillatoriophycideae</taxon>
        <taxon>Chroococcales</taxon>
        <taxon>Aphanothecaceae</taxon>
        <taxon>Crocosphaera</taxon>
    </lineage>
</organism>
<feature type="region of interest" description="Disordered" evidence="1">
    <location>
        <begin position="22"/>
        <end position="52"/>
    </location>
</feature>
<accession>T2JFS8</accession>
<dbReference type="EMBL" id="CAQM01000689">
    <property type="protein sequence ID" value="CCQ63312.1"/>
    <property type="molecule type" value="Genomic_DNA"/>
</dbReference>
<dbReference type="InterPro" id="IPR043504">
    <property type="entry name" value="Peptidase_S1_PA_chymotrypsin"/>
</dbReference>
<evidence type="ECO:0000313" key="3">
    <source>
        <dbReference type="Proteomes" id="UP000018198"/>
    </source>
</evidence>
<reference evidence="2 3" key="1">
    <citation type="submission" date="2013-01" db="EMBL/GenBank/DDBJ databases">
        <authorList>
            <person name="Bench S."/>
        </authorList>
    </citation>
    <scope>NUCLEOTIDE SEQUENCE [LARGE SCALE GENOMIC DNA]</scope>
    <source>
        <strain evidence="2 3">WH 0401</strain>
    </source>
</reference>
<name>T2JFS8_CROWT</name>
<dbReference type="PANTHER" id="PTHR43019:SF23">
    <property type="entry name" value="PROTEASE DO-LIKE 5, CHLOROPLASTIC"/>
    <property type="match status" value="1"/>
</dbReference>